<organism evidence="2 3">
    <name type="scientific">Tenggerimyces flavus</name>
    <dbReference type="NCBI Taxonomy" id="1708749"/>
    <lineage>
        <taxon>Bacteria</taxon>
        <taxon>Bacillati</taxon>
        <taxon>Actinomycetota</taxon>
        <taxon>Actinomycetes</taxon>
        <taxon>Propionibacteriales</taxon>
        <taxon>Nocardioidaceae</taxon>
        <taxon>Tenggerimyces</taxon>
    </lineage>
</organism>
<dbReference type="GO" id="GO:0004497">
    <property type="term" value="F:monooxygenase activity"/>
    <property type="evidence" value="ECO:0007669"/>
    <property type="project" value="UniProtKB-KW"/>
</dbReference>
<dbReference type="Gene3D" id="3.50.50.60">
    <property type="entry name" value="FAD/NAD(P)-binding domain"/>
    <property type="match status" value="1"/>
</dbReference>
<keyword evidence="1 2" id="KW-0560">Oxidoreductase</keyword>
<dbReference type="InterPro" id="IPR036188">
    <property type="entry name" value="FAD/NAD-bd_sf"/>
</dbReference>
<accession>A0ABV7Y6M4</accession>
<dbReference type="Proteomes" id="UP001595699">
    <property type="component" value="Unassembled WGS sequence"/>
</dbReference>
<proteinExistence type="predicted"/>
<gene>
    <name evidence="2" type="ORF">ACFOUW_08665</name>
</gene>
<sequence length="346" mass="37179">MDVLVVGAGQAGLAVGYHLRRLGLDAQLVDAGSEVGHVWRSRWNSLRLFTPAQYSGLPGLPFPAPDDTHVGRAEVADYLGQYAKHAELPIRFDARVTSLNRLDGGFSAELSDGERLPATQVVVATGAYAIPYVPADLAVGVPSVHTSAYREPSQLPGDRVLIVGGGNSGMQIADELALAGRRVTLAEGHQNRAIPQRLLGRDIFWWLTRVGVMRAPVEGRLGQRMKAGDGTVIGTRRKDLVSRGVVFRPRLVSAEGAAVQFEDGASAEVDAVVWATGFRHDDSFVAVPEALDARGVLRQRHGVVDGVPGLYTIGRPWQRNIGSSLLGFVQYDAAVLAETVLADRQR</sequence>
<dbReference type="EMBL" id="JBHRZH010000006">
    <property type="protein sequence ID" value="MFC3760910.1"/>
    <property type="molecule type" value="Genomic_DNA"/>
</dbReference>
<dbReference type="PRINTS" id="PR00411">
    <property type="entry name" value="PNDRDTASEI"/>
</dbReference>
<dbReference type="Pfam" id="PF13738">
    <property type="entry name" value="Pyr_redox_3"/>
    <property type="match status" value="1"/>
</dbReference>
<keyword evidence="3" id="KW-1185">Reference proteome</keyword>
<protein>
    <submittedName>
        <fullName evidence="2">Flavin-containing monooxygenase</fullName>
        <ecNumber evidence="2">1.14.13.-</ecNumber>
    </submittedName>
</protein>
<evidence type="ECO:0000313" key="3">
    <source>
        <dbReference type="Proteomes" id="UP001595699"/>
    </source>
</evidence>
<dbReference type="EC" id="1.14.13.-" evidence="2"/>
<evidence type="ECO:0000313" key="2">
    <source>
        <dbReference type="EMBL" id="MFC3760910.1"/>
    </source>
</evidence>
<dbReference type="PRINTS" id="PR00368">
    <property type="entry name" value="FADPNR"/>
</dbReference>
<reference evidence="3" key="1">
    <citation type="journal article" date="2019" name="Int. J. Syst. Evol. Microbiol.">
        <title>The Global Catalogue of Microorganisms (GCM) 10K type strain sequencing project: providing services to taxonomists for standard genome sequencing and annotation.</title>
        <authorList>
            <consortium name="The Broad Institute Genomics Platform"/>
            <consortium name="The Broad Institute Genome Sequencing Center for Infectious Disease"/>
            <person name="Wu L."/>
            <person name="Ma J."/>
        </authorList>
    </citation>
    <scope>NUCLEOTIDE SEQUENCE [LARGE SCALE GENOMIC DNA]</scope>
    <source>
        <strain evidence="3">CGMCC 4.7241</strain>
    </source>
</reference>
<dbReference type="PANTHER" id="PTHR43539">
    <property type="entry name" value="FLAVIN-BINDING MONOOXYGENASE-LIKE PROTEIN (AFU_ORTHOLOGUE AFUA_4G09220)"/>
    <property type="match status" value="1"/>
</dbReference>
<dbReference type="PANTHER" id="PTHR43539:SF78">
    <property type="entry name" value="FLAVIN-CONTAINING MONOOXYGENASE"/>
    <property type="match status" value="1"/>
</dbReference>
<name>A0ABV7Y6M4_9ACTN</name>
<keyword evidence="2" id="KW-0503">Monooxygenase</keyword>
<dbReference type="SUPFAM" id="SSF51905">
    <property type="entry name" value="FAD/NAD(P)-binding domain"/>
    <property type="match status" value="2"/>
</dbReference>
<dbReference type="InterPro" id="IPR050982">
    <property type="entry name" value="Auxin_biosynth/cation_transpt"/>
</dbReference>
<comment type="caution">
    <text evidence="2">The sequence shown here is derived from an EMBL/GenBank/DDBJ whole genome shotgun (WGS) entry which is preliminary data.</text>
</comment>
<dbReference type="RefSeq" id="WP_205117143.1">
    <property type="nucleotide sequence ID" value="NZ_JAFBCM010000001.1"/>
</dbReference>
<evidence type="ECO:0000256" key="1">
    <source>
        <dbReference type="ARBA" id="ARBA00023002"/>
    </source>
</evidence>